<evidence type="ECO:0000259" key="1">
    <source>
        <dbReference type="Pfam" id="PF13568"/>
    </source>
</evidence>
<evidence type="ECO:0000313" key="3">
    <source>
        <dbReference type="Proteomes" id="UP000662783"/>
    </source>
</evidence>
<protein>
    <submittedName>
        <fullName evidence="2">PorT family protein</fullName>
    </submittedName>
</protein>
<reference evidence="2" key="1">
    <citation type="submission" date="2021-02" db="EMBL/GenBank/DDBJ databases">
        <title>Fulvivirga sp. S481 isolated from sea water.</title>
        <authorList>
            <person name="Bae S.S."/>
            <person name="Baek K."/>
        </authorList>
    </citation>
    <scope>NUCLEOTIDE SEQUENCE</scope>
    <source>
        <strain evidence="2">S481</strain>
    </source>
</reference>
<proteinExistence type="predicted"/>
<dbReference type="AlphaFoldDB" id="A0A975A1A3"/>
<dbReference type="KEGG" id="fuv:JR347_03885"/>
<keyword evidence="3" id="KW-1185">Reference proteome</keyword>
<sequence length="211" mass="23579">MRKIALLLFVLLFSVKSYSQFKLGFQFSPVLSANRVDYESDTESIGSDGTALKVSFGPIADFAITEHYYVSTGVLFCSKRAGFEGQAGNSPASTEEYNLQYVQIPATMKLFTNEVSLDKRVYFQFGGTFDFNIKEEADKDEYVLVEDFRFFDFTLLAGLGLEYQVGTSTILYSGLSYHRGLINAVSEQFDGLGGDLTLKNDYFALNLGIKF</sequence>
<accession>A0A975A1A3</accession>
<gene>
    <name evidence="2" type="ORF">JR347_03885</name>
</gene>
<dbReference type="EMBL" id="CP070608">
    <property type="protein sequence ID" value="QSE98229.1"/>
    <property type="molecule type" value="Genomic_DNA"/>
</dbReference>
<feature type="domain" description="Outer membrane protein beta-barrel" evidence="1">
    <location>
        <begin position="23"/>
        <end position="183"/>
    </location>
</feature>
<evidence type="ECO:0000313" key="2">
    <source>
        <dbReference type="EMBL" id="QSE98229.1"/>
    </source>
</evidence>
<name>A0A975A1A3_9BACT</name>
<organism evidence="2 3">
    <name type="scientific">Fulvivirga lutea</name>
    <dbReference type="NCBI Taxonomy" id="2810512"/>
    <lineage>
        <taxon>Bacteria</taxon>
        <taxon>Pseudomonadati</taxon>
        <taxon>Bacteroidota</taxon>
        <taxon>Cytophagia</taxon>
        <taxon>Cytophagales</taxon>
        <taxon>Fulvivirgaceae</taxon>
        <taxon>Fulvivirga</taxon>
    </lineage>
</organism>
<dbReference type="Proteomes" id="UP000662783">
    <property type="component" value="Chromosome"/>
</dbReference>
<dbReference type="RefSeq" id="WP_205722737.1">
    <property type="nucleotide sequence ID" value="NZ_CP070608.1"/>
</dbReference>
<dbReference type="InterPro" id="IPR025665">
    <property type="entry name" value="Beta-barrel_OMP_2"/>
</dbReference>
<dbReference type="Pfam" id="PF13568">
    <property type="entry name" value="OMP_b-brl_2"/>
    <property type="match status" value="1"/>
</dbReference>